<feature type="region of interest" description="Disordered" evidence="3">
    <location>
        <begin position="329"/>
        <end position="370"/>
    </location>
</feature>
<feature type="compositionally biased region" description="Basic and acidic residues" evidence="3">
    <location>
        <begin position="349"/>
        <end position="361"/>
    </location>
</feature>
<keyword evidence="2" id="KW-0964">Secreted</keyword>
<protein>
    <recommendedName>
        <fullName evidence="6">Bifunctional hemolysin/adenylate cyclase</fullName>
    </recommendedName>
</protein>
<organism evidence="4 5">
    <name type="scientific">Ruegeria aquimaris</name>
    <dbReference type="NCBI Taxonomy" id="2984333"/>
    <lineage>
        <taxon>Bacteria</taxon>
        <taxon>Pseudomonadati</taxon>
        <taxon>Pseudomonadota</taxon>
        <taxon>Alphaproteobacteria</taxon>
        <taxon>Rhodobacterales</taxon>
        <taxon>Roseobacteraceae</taxon>
        <taxon>Ruegeria</taxon>
    </lineage>
</organism>
<dbReference type="InterPro" id="IPR011049">
    <property type="entry name" value="Serralysin-like_metalloprot_C"/>
</dbReference>
<gene>
    <name evidence="4" type="ORF">OE747_22475</name>
</gene>
<dbReference type="SUPFAM" id="SSF51120">
    <property type="entry name" value="beta-Roll"/>
    <property type="match status" value="2"/>
</dbReference>
<proteinExistence type="predicted"/>
<dbReference type="RefSeq" id="WP_263830709.1">
    <property type="nucleotide sequence ID" value="NZ_JAOWLB010000028.1"/>
</dbReference>
<dbReference type="InterPro" id="IPR001343">
    <property type="entry name" value="Hemolysn_Ca-bd"/>
</dbReference>
<comment type="caution">
    <text evidence="4">The sequence shown here is derived from an EMBL/GenBank/DDBJ whole genome shotgun (WGS) entry which is preliminary data.</text>
</comment>
<dbReference type="InterPro" id="IPR050557">
    <property type="entry name" value="RTX_toxin/Mannuronan_C5-epim"/>
</dbReference>
<keyword evidence="5" id="KW-1185">Reference proteome</keyword>
<evidence type="ECO:0000313" key="5">
    <source>
        <dbReference type="Proteomes" id="UP001320899"/>
    </source>
</evidence>
<dbReference type="Pfam" id="PF00353">
    <property type="entry name" value="HemolysinCabind"/>
    <property type="match status" value="4"/>
</dbReference>
<dbReference type="PRINTS" id="PR00313">
    <property type="entry name" value="CABNDNGRPT"/>
</dbReference>
<name>A0ABT3AQY8_9RHOB</name>
<reference evidence="4 5" key="1">
    <citation type="submission" date="2022-10" db="EMBL/GenBank/DDBJ databases">
        <title>Ruegeria sp. nov., isolated from ocean surface sediments.</title>
        <authorList>
            <person name="He W."/>
            <person name="Xue H.-P."/>
            <person name="Zhang D.-F."/>
        </authorList>
    </citation>
    <scope>NUCLEOTIDE SEQUENCE [LARGE SCALE GENOMIC DNA]</scope>
    <source>
        <strain evidence="4 5">XHP0148</strain>
    </source>
</reference>
<feature type="region of interest" description="Disordered" evidence="3">
    <location>
        <begin position="261"/>
        <end position="297"/>
    </location>
</feature>
<dbReference type="Gene3D" id="2.150.10.10">
    <property type="entry name" value="Serralysin-like metalloprotease, C-terminal"/>
    <property type="match status" value="2"/>
</dbReference>
<dbReference type="Proteomes" id="UP001320899">
    <property type="component" value="Unassembled WGS sequence"/>
</dbReference>
<evidence type="ECO:0000256" key="2">
    <source>
        <dbReference type="ARBA" id="ARBA00022525"/>
    </source>
</evidence>
<comment type="subcellular location">
    <subcellularLocation>
        <location evidence="1">Secreted</location>
    </subcellularLocation>
</comment>
<evidence type="ECO:0000256" key="1">
    <source>
        <dbReference type="ARBA" id="ARBA00004613"/>
    </source>
</evidence>
<dbReference type="InterPro" id="IPR018511">
    <property type="entry name" value="Hemolysin-typ_Ca-bd_CS"/>
</dbReference>
<evidence type="ECO:0000256" key="3">
    <source>
        <dbReference type="SAM" id="MobiDB-lite"/>
    </source>
</evidence>
<accession>A0ABT3AQY8</accession>
<dbReference type="EMBL" id="JAOWLB010000028">
    <property type="protein sequence ID" value="MCV2891102.1"/>
    <property type="molecule type" value="Genomic_DNA"/>
</dbReference>
<evidence type="ECO:0008006" key="6">
    <source>
        <dbReference type="Google" id="ProtNLM"/>
    </source>
</evidence>
<feature type="compositionally biased region" description="Gly residues" evidence="3">
    <location>
        <begin position="265"/>
        <end position="278"/>
    </location>
</feature>
<sequence length="507" mass="53554">MTDYTPVTDNTLLPFGDAQIPRGDDNVSAELFLGEIFEDGFLFGGETFNSFWVATNGGVSFNGPDSWSSPRDPFNIAPFQRDLDSRTPPDPASGVFVDLNTERDSVVVTWNLIGRYYQNYDPPLTFQMELLDRGEGDAEVIFRYADMGETGDPWYSAGLTAEWGSSVVFEHWDSGIPGYELDDTPGNTGIAGVWQYRIVDGVLEPGLIEDGTPEADLMIGTARGDVLNGLGGDDTIQGNDGADMLDGGNGNDEIDGGLSQDTIAGGAGADTITGGGGDDQISGQDGNDTIEGGAGRDTIYGGVGDDLLAESWEIWDYWGSFDRIEGGEGNDTVQGAYGNDTIDGGDGNDELRGGSHQDEMHGGAGNDTMAGGDGNDSLYGGDGDDFLYGDFGLNMAEGGAGADTFLLNPMGQLTIVDFNPVEGDRLIVDGDLYARNSFFARAGGDGEIYDADGNRTSSALDILYRGEGEPNLRLIATVSLLSGVDAVELALPSALNPGVTPITWDFF</sequence>
<evidence type="ECO:0000313" key="4">
    <source>
        <dbReference type="EMBL" id="MCV2891102.1"/>
    </source>
</evidence>
<dbReference type="PANTHER" id="PTHR38340">
    <property type="entry name" value="S-LAYER PROTEIN"/>
    <property type="match status" value="1"/>
</dbReference>
<dbReference type="PANTHER" id="PTHR38340:SF1">
    <property type="entry name" value="S-LAYER PROTEIN"/>
    <property type="match status" value="1"/>
</dbReference>
<dbReference type="PROSITE" id="PS00330">
    <property type="entry name" value="HEMOLYSIN_CALCIUM"/>
    <property type="match status" value="4"/>
</dbReference>